<proteinExistence type="predicted"/>
<evidence type="ECO:0000313" key="2">
    <source>
        <dbReference type="EMBL" id="NZA26157.1"/>
    </source>
</evidence>
<dbReference type="AlphaFoldDB" id="A0A853JBX4"/>
<organism evidence="2 3">
    <name type="scientific">Luteimonas salinisoli</name>
    <dbReference type="NCBI Taxonomy" id="2752307"/>
    <lineage>
        <taxon>Bacteria</taxon>
        <taxon>Pseudomonadati</taxon>
        <taxon>Pseudomonadota</taxon>
        <taxon>Gammaproteobacteria</taxon>
        <taxon>Lysobacterales</taxon>
        <taxon>Lysobacteraceae</taxon>
        <taxon>Luteimonas</taxon>
    </lineage>
</organism>
<dbReference type="Pfam" id="PF00300">
    <property type="entry name" value="His_Phos_1"/>
    <property type="match status" value="1"/>
</dbReference>
<dbReference type="RefSeq" id="WP_180677952.1">
    <property type="nucleotide sequence ID" value="NZ_JACCKA010000049.1"/>
</dbReference>
<dbReference type="CDD" id="cd07067">
    <property type="entry name" value="HP_PGM_like"/>
    <property type="match status" value="1"/>
</dbReference>
<accession>A0A853JBX4</accession>
<gene>
    <name evidence="2" type="ORF">H0E84_07140</name>
</gene>
<dbReference type="PANTHER" id="PTHR47623">
    <property type="entry name" value="OS09G0287300 PROTEIN"/>
    <property type="match status" value="1"/>
</dbReference>
<comment type="caution">
    <text evidence="2">The sequence shown here is derived from an EMBL/GenBank/DDBJ whole genome shotgun (WGS) entry which is preliminary data.</text>
</comment>
<dbReference type="Proteomes" id="UP000578091">
    <property type="component" value="Unassembled WGS sequence"/>
</dbReference>
<dbReference type="EMBL" id="JACCKA010000049">
    <property type="protein sequence ID" value="NZA26157.1"/>
    <property type="molecule type" value="Genomic_DNA"/>
</dbReference>
<evidence type="ECO:0000256" key="1">
    <source>
        <dbReference type="PIRSR" id="PIRSR613078-2"/>
    </source>
</evidence>
<feature type="binding site" evidence="1">
    <location>
        <position position="58"/>
    </location>
    <ligand>
        <name>substrate</name>
    </ligand>
</feature>
<dbReference type="SUPFAM" id="SSF53254">
    <property type="entry name" value="Phosphoglycerate mutase-like"/>
    <property type="match status" value="1"/>
</dbReference>
<evidence type="ECO:0000313" key="3">
    <source>
        <dbReference type="Proteomes" id="UP000578091"/>
    </source>
</evidence>
<protein>
    <submittedName>
        <fullName evidence="2">Histidine phosphatase family protein</fullName>
    </submittedName>
</protein>
<dbReference type="SMART" id="SM00855">
    <property type="entry name" value="PGAM"/>
    <property type="match status" value="1"/>
</dbReference>
<keyword evidence="3" id="KW-1185">Reference proteome</keyword>
<dbReference type="InterPro" id="IPR029033">
    <property type="entry name" value="His_PPase_superfam"/>
</dbReference>
<dbReference type="Gene3D" id="3.40.50.1240">
    <property type="entry name" value="Phosphoglycerate mutase-like"/>
    <property type="match status" value="1"/>
</dbReference>
<dbReference type="InterPro" id="IPR013078">
    <property type="entry name" value="His_Pase_superF_clade-1"/>
</dbReference>
<sequence>MRELILLRHAHADPAVPGEADLDRPLSADGHAEAEAAARWLQQQRLIPDCVLCSPARRTRETLEIVLATLGYVDQRLEPAVYEASAGTLAALVDAHRELDRLLLVGHNPGLERLAALMHSGQSGDYRGMPPAGIAVLEFGAEAPIEPGAATLSAFWWP</sequence>
<reference evidence="2 3" key="1">
    <citation type="submission" date="2020-07" db="EMBL/GenBank/DDBJ databases">
        <title>Luteimonas sp. SJ-92.</title>
        <authorList>
            <person name="Huang X.-X."/>
            <person name="Xu L."/>
            <person name="Sun J.-Q."/>
        </authorList>
    </citation>
    <scope>NUCLEOTIDE SEQUENCE [LARGE SCALE GENOMIC DNA]</scope>
    <source>
        <strain evidence="2 3">SJ-92</strain>
    </source>
</reference>
<name>A0A853JBX4_9GAMM</name>
<dbReference type="PANTHER" id="PTHR47623:SF1">
    <property type="entry name" value="OS09G0287300 PROTEIN"/>
    <property type="match status" value="1"/>
</dbReference>